<evidence type="ECO:0000256" key="1">
    <source>
        <dbReference type="ARBA" id="ARBA00010584"/>
    </source>
</evidence>
<dbReference type="InterPro" id="IPR036291">
    <property type="entry name" value="NAD(P)-bd_dom_sf"/>
</dbReference>
<keyword evidence="3" id="KW-1185">Reference proteome</keyword>
<dbReference type="PIRSF" id="PIRSF000148">
    <property type="entry name" value="ASA_dh"/>
    <property type="match status" value="1"/>
</dbReference>
<dbReference type="SUPFAM" id="SSF51735">
    <property type="entry name" value="NAD(P)-binding Rossmann-fold domains"/>
    <property type="match status" value="1"/>
</dbReference>
<dbReference type="EC" id="1.2.1.11" evidence="2"/>
<dbReference type="GO" id="GO:0004073">
    <property type="term" value="F:aspartate-semialdehyde dehydrogenase activity"/>
    <property type="evidence" value="ECO:0007669"/>
    <property type="project" value="UniProtKB-EC"/>
</dbReference>
<proteinExistence type="inferred from homology"/>
<gene>
    <name evidence="2" type="ORF">CVP05_01270</name>
</gene>
<reference evidence="2 3" key="1">
    <citation type="submission" date="2017-11" db="EMBL/GenBank/DDBJ databases">
        <title>Reclassification of Bisgaard taxon 7 as Conservatibacter flavescens gen. nov., sp. nov.</title>
        <authorList>
            <person name="Christensen H."/>
        </authorList>
    </citation>
    <scope>NUCLEOTIDE SEQUENCE [LARGE SCALE GENOMIC DNA]</scope>
    <source>
        <strain evidence="2 3">7_4</strain>
    </source>
</reference>
<protein>
    <submittedName>
        <fullName evidence="2">Aspartate-semialdehyde dehydrogenase</fullName>
        <ecNumber evidence="2">1.2.1.11</ecNumber>
    </submittedName>
</protein>
<comment type="caution">
    <text evidence="2">The sequence shown here is derived from an EMBL/GenBank/DDBJ whole genome shotgun (WGS) entry which is preliminary data.</text>
</comment>
<dbReference type="SUPFAM" id="SSF55347">
    <property type="entry name" value="Glyceraldehyde-3-phosphate dehydrogenase-like, C-terminal domain"/>
    <property type="match status" value="1"/>
</dbReference>
<dbReference type="PANTHER" id="PTHR46278:SF2">
    <property type="entry name" value="ASPARTATE-SEMIALDEHYDE DEHYDROGENASE"/>
    <property type="match status" value="1"/>
</dbReference>
<evidence type="ECO:0000313" key="2">
    <source>
        <dbReference type="EMBL" id="PJG86468.1"/>
    </source>
</evidence>
<dbReference type="PANTHER" id="PTHR46278">
    <property type="entry name" value="DEHYDROGENASE, PUTATIVE-RELATED"/>
    <property type="match status" value="1"/>
</dbReference>
<organism evidence="2 3">
    <name type="scientific">Conservatibacter flavescens</name>
    <dbReference type="NCBI Taxonomy" id="28161"/>
    <lineage>
        <taxon>Bacteria</taxon>
        <taxon>Pseudomonadati</taxon>
        <taxon>Pseudomonadota</taxon>
        <taxon>Gammaproteobacteria</taxon>
        <taxon>Pasteurellales</taxon>
        <taxon>Pasteurellaceae</taxon>
        <taxon>Conservatibacter</taxon>
    </lineage>
</organism>
<dbReference type="EMBL" id="PHHA01000002">
    <property type="protein sequence ID" value="PJG86468.1"/>
    <property type="molecule type" value="Genomic_DNA"/>
</dbReference>
<sequence>MSSNINIVIAAEFSLAEKIADFLAQSELDIAQLTVAEIYPFNEEQGLRFKGKTVMQQSMDDIDWTCVNYLLFAGEVSHASHLAKVTEQGVVVIDVKGVCSILSDVPVVVPSVNEQQLINLRQRHIVSLPDPQTTQLALALADLADENVQQVIVTSLLPAAYISNETVGKLVGQTAQLLNGIPLDEDQQRLAFDVFPSHNGNLTLQLQKIFPQLNNVIFHQVQTPVFYGLAQMVTVLSDYELTANTLMENWKMHDFIEYHDTLITPVTNGEVENYEETVALHISQLSAVENGLSFWSVSDEQRFAQAFIAVKLLEAIYQQGY</sequence>
<keyword evidence="2" id="KW-0560">Oxidoreductase</keyword>
<name>A0A2M8S5T2_9PAST</name>
<dbReference type="Gene3D" id="3.40.50.720">
    <property type="entry name" value="NAD(P)-binding Rossmann-like Domain"/>
    <property type="match status" value="1"/>
</dbReference>
<dbReference type="Proteomes" id="UP000229329">
    <property type="component" value="Unassembled WGS sequence"/>
</dbReference>
<accession>A0A2M8S5T2</accession>
<comment type="similarity">
    <text evidence="1">Belongs to the aspartate-semialdehyde dehydrogenase family.</text>
</comment>
<dbReference type="Gene3D" id="3.30.360.10">
    <property type="entry name" value="Dihydrodipicolinate Reductase, domain 2"/>
    <property type="match status" value="1"/>
</dbReference>
<dbReference type="NCBIfam" id="NF005368">
    <property type="entry name" value="PRK06901.1"/>
    <property type="match status" value="1"/>
</dbReference>
<dbReference type="RefSeq" id="WP_100287743.1">
    <property type="nucleotide sequence ID" value="NZ_PHHA01000002.1"/>
</dbReference>
<dbReference type="OrthoDB" id="9805684at2"/>
<evidence type="ECO:0000313" key="3">
    <source>
        <dbReference type="Proteomes" id="UP000229329"/>
    </source>
</evidence>
<dbReference type="AlphaFoldDB" id="A0A2M8S5T2"/>